<keyword evidence="7 8" id="KW-0315">Glutamine amidotransferase</keyword>
<dbReference type="PANTHER" id="PTHR43873">
    <property type="entry name" value="COBYRINATE A,C-DIAMIDE SYNTHASE"/>
    <property type="match status" value="1"/>
</dbReference>
<dbReference type="Gene3D" id="3.40.50.300">
    <property type="entry name" value="P-loop containing nucleotide triphosphate hydrolases"/>
    <property type="match status" value="1"/>
</dbReference>
<dbReference type="Pfam" id="PF01656">
    <property type="entry name" value="CbiA"/>
    <property type="match status" value="1"/>
</dbReference>
<comment type="domain">
    <text evidence="8">Comprises of two domains. The C-terminal domain contains the binding site for glutamine and catalyzes the hydrolysis of this substrate to glutamate and ammonia. The N-terminal domain is anticipated to bind ATP and cobyrinate and catalyzes the ultimate synthesis of the diamide product. The ammonia produced via the glutaminase domain is probably translocated to the adjacent domain via a molecular tunnel, where it reacts with an activated intermediate.</text>
</comment>
<reference evidence="12" key="1">
    <citation type="journal article" date="2020" name="mSystems">
        <title>Genome- and Community-Level Interaction Insights into Carbon Utilization and Element Cycling Functions of Hydrothermarchaeota in Hydrothermal Sediment.</title>
        <authorList>
            <person name="Zhou Z."/>
            <person name="Liu Y."/>
            <person name="Xu W."/>
            <person name="Pan J."/>
            <person name="Luo Z.H."/>
            <person name="Li M."/>
        </authorList>
    </citation>
    <scope>NUCLEOTIDE SEQUENCE [LARGE SCALE GENOMIC DNA]</scope>
    <source>
        <strain evidence="12">SpSt-548</strain>
    </source>
</reference>
<feature type="domain" description="CobB/CobQ-like glutamine amidotransferase" evidence="11">
    <location>
        <begin position="252"/>
        <end position="444"/>
    </location>
</feature>
<evidence type="ECO:0000256" key="9">
    <source>
        <dbReference type="SAM" id="MobiDB-lite"/>
    </source>
</evidence>
<evidence type="ECO:0000256" key="8">
    <source>
        <dbReference type="HAMAP-Rule" id="MF_00027"/>
    </source>
</evidence>
<dbReference type="GO" id="GO:0009236">
    <property type="term" value="P:cobalamin biosynthetic process"/>
    <property type="evidence" value="ECO:0007669"/>
    <property type="project" value="UniProtKB-UniRule"/>
</dbReference>
<dbReference type="HAMAP" id="MF_00027">
    <property type="entry name" value="CobB_CbiA"/>
    <property type="match status" value="1"/>
</dbReference>
<dbReference type="EC" id="6.3.5.11" evidence="8"/>
<dbReference type="NCBIfam" id="NF002204">
    <property type="entry name" value="PRK01077.1"/>
    <property type="match status" value="1"/>
</dbReference>
<dbReference type="PANTHER" id="PTHR43873:SF1">
    <property type="entry name" value="COBYRINATE A,C-DIAMIDE SYNTHASE"/>
    <property type="match status" value="1"/>
</dbReference>
<comment type="caution">
    <text evidence="12">The sequence shown here is derived from an EMBL/GenBank/DDBJ whole genome shotgun (WGS) entry which is preliminary data.</text>
</comment>
<dbReference type="PROSITE" id="PS51274">
    <property type="entry name" value="GATASE_COBBQ"/>
    <property type="match status" value="1"/>
</dbReference>
<comment type="miscellaneous">
    <text evidence="8">The a and c carboxylates of cobyrinate are activated for nucleophilic attack via formation of a phosphorylated intermediate by ATP. CbiA catalyzes first the amidation of the c-carboxylate, and then that of the a-carboxylate.</text>
</comment>
<sequence>MSRPCPRLLLAALRGGAGKTTLTLGLLAAWRARGKRVVPFKKGPDYIDPAWHALAAGSPSHNLDPFLMEADQIRGLVLRHAGAADALLIEGNRGLFDGLDAQGTYSTAEVAKLLGTPVVLVVDCTMTTRTLAALVLGCQHFDPQVTFAGVILNQVARPRHQAIITASIEKYCGLPVLGAVPRLKCAVFPERHMGLVPPPEHRAAVRAVQAAQDLAARYLDLEGLWQAACEAPPLPESPYPLYPPPEVDEPVTIGVVRDAAFQFYYPENLEALEQAGARLVFLNALKDPGLPPGLDALYLGGGFPETNAPALAANAGFREAVRRSAAGGLPIYAECGGLMFLGRTIETLQGETWPMVGLFPYDFIMGKSPQGHGYTLLEVDGPNPYFPRGTLLKGHEFHYSRMRPEPGPEVPLAFRMTKGTGIAAQRDGLVYKNVLATYTHLHALGAPGWAPALVRQARLYKMQRRSAPKLDPEGEQTPPYSSPASRRAG</sequence>
<dbReference type="InterPro" id="IPR027417">
    <property type="entry name" value="P-loop_NTPase"/>
</dbReference>
<keyword evidence="2 8" id="KW-0169">Cobalamin biosynthesis</keyword>
<evidence type="ECO:0000259" key="11">
    <source>
        <dbReference type="Pfam" id="PF07685"/>
    </source>
</evidence>
<dbReference type="CDD" id="cd05388">
    <property type="entry name" value="CobB_N"/>
    <property type="match status" value="1"/>
</dbReference>
<feature type="domain" description="CobQ/CobB/MinD/ParA nucleotide binding" evidence="10">
    <location>
        <begin position="10"/>
        <end position="185"/>
    </location>
</feature>
<dbReference type="InterPro" id="IPR029062">
    <property type="entry name" value="Class_I_gatase-like"/>
</dbReference>
<dbReference type="GO" id="GO:0005524">
    <property type="term" value="F:ATP binding"/>
    <property type="evidence" value="ECO:0007669"/>
    <property type="project" value="UniProtKB-UniRule"/>
</dbReference>
<dbReference type="NCBIfam" id="TIGR00379">
    <property type="entry name" value="cobB"/>
    <property type="match status" value="1"/>
</dbReference>
<dbReference type="SUPFAM" id="SSF52317">
    <property type="entry name" value="Class I glutamine amidotransferase-like"/>
    <property type="match status" value="1"/>
</dbReference>
<comment type="cofactor">
    <cofactor evidence="1 8">
        <name>Mg(2+)</name>
        <dbReference type="ChEBI" id="CHEBI:18420"/>
    </cofactor>
</comment>
<dbReference type="AlphaFoldDB" id="A0A7V4LDD3"/>
<evidence type="ECO:0000256" key="3">
    <source>
        <dbReference type="ARBA" id="ARBA00022598"/>
    </source>
</evidence>
<dbReference type="EMBL" id="DSXI01000490">
    <property type="protein sequence ID" value="HGS05714.1"/>
    <property type="molecule type" value="Genomic_DNA"/>
</dbReference>
<accession>A0A7V4LDD3</accession>
<gene>
    <name evidence="8" type="primary">cbiA</name>
    <name evidence="12" type="ORF">ENT08_08285</name>
</gene>
<feature type="active site" description="Nucleophile" evidence="8">
    <location>
        <position position="335"/>
    </location>
</feature>
<dbReference type="InterPro" id="IPR002586">
    <property type="entry name" value="CobQ/CobB/MinD/ParA_Nub-bd_dom"/>
</dbReference>
<evidence type="ECO:0000256" key="6">
    <source>
        <dbReference type="ARBA" id="ARBA00022842"/>
    </source>
</evidence>
<evidence type="ECO:0000259" key="10">
    <source>
        <dbReference type="Pfam" id="PF01656"/>
    </source>
</evidence>
<evidence type="ECO:0000256" key="7">
    <source>
        <dbReference type="ARBA" id="ARBA00022962"/>
    </source>
</evidence>
<keyword evidence="3 8" id="KW-0436">Ligase</keyword>
<comment type="function">
    <text evidence="8">Catalyzes the ATP-dependent amidation of the two carboxylate groups at positions a and c of cobyrinate, using either L-glutamine or ammonia as the nitrogen source.</text>
</comment>
<comment type="pathway">
    <text evidence="8">Cofactor biosynthesis; adenosylcobalamin biosynthesis; cob(II)yrinate a,c-diamide from sirohydrochlorin (anaerobic route): step 10/10.</text>
</comment>
<feature type="region of interest" description="Disordered" evidence="9">
    <location>
        <begin position="464"/>
        <end position="489"/>
    </location>
</feature>
<keyword evidence="6 8" id="KW-0460">Magnesium</keyword>
<comment type="catalytic activity">
    <reaction evidence="8">
        <text>cob(II)yrinate + 2 L-glutamine + 2 ATP + 2 H2O = cob(II)yrinate a,c diamide + 2 L-glutamate + 2 ADP + 2 phosphate + 2 H(+)</text>
        <dbReference type="Rhea" id="RHEA:26289"/>
        <dbReference type="ChEBI" id="CHEBI:15377"/>
        <dbReference type="ChEBI" id="CHEBI:15378"/>
        <dbReference type="ChEBI" id="CHEBI:29985"/>
        <dbReference type="ChEBI" id="CHEBI:30616"/>
        <dbReference type="ChEBI" id="CHEBI:43474"/>
        <dbReference type="ChEBI" id="CHEBI:58359"/>
        <dbReference type="ChEBI" id="CHEBI:58537"/>
        <dbReference type="ChEBI" id="CHEBI:58894"/>
        <dbReference type="ChEBI" id="CHEBI:456216"/>
        <dbReference type="EC" id="6.3.5.11"/>
    </reaction>
</comment>
<evidence type="ECO:0000256" key="2">
    <source>
        <dbReference type="ARBA" id="ARBA00022573"/>
    </source>
</evidence>
<dbReference type="Gene3D" id="3.40.50.880">
    <property type="match status" value="1"/>
</dbReference>
<keyword evidence="5 8" id="KW-0067">ATP-binding</keyword>
<keyword evidence="4 8" id="KW-0547">Nucleotide-binding</keyword>
<evidence type="ECO:0000256" key="1">
    <source>
        <dbReference type="ARBA" id="ARBA00001946"/>
    </source>
</evidence>
<dbReference type="InterPro" id="IPR011698">
    <property type="entry name" value="GATase_3"/>
</dbReference>
<dbReference type="InterPro" id="IPR004484">
    <property type="entry name" value="CbiA/CobB_synth"/>
</dbReference>
<evidence type="ECO:0000256" key="5">
    <source>
        <dbReference type="ARBA" id="ARBA00022840"/>
    </source>
</evidence>
<dbReference type="GO" id="GO:0042242">
    <property type="term" value="F:cobyrinic acid a,c-diamide synthase activity"/>
    <property type="evidence" value="ECO:0007669"/>
    <property type="project" value="UniProtKB-UniRule"/>
</dbReference>
<dbReference type="UniPathway" id="UPA00148">
    <property type="reaction ID" value="UER00231"/>
</dbReference>
<protein>
    <recommendedName>
        <fullName evidence="8">Cobyrinate a,c-diamide synthase</fullName>
        <ecNumber evidence="8">6.3.5.11</ecNumber>
    </recommendedName>
    <alternativeName>
        <fullName evidence="8">Cobyrinic acid a,c-diamide synthetase</fullName>
    </alternativeName>
</protein>
<dbReference type="SUPFAM" id="SSF52540">
    <property type="entry name" value="P-loop containing nucleoside triphosphate hydrolases"/>
    <property type="match status" value="1"/>
</dbReference>
<proteinExistence type="inferred from homology"/>
<feature type="compositionally biased region" description="Polar residues" evidence="9">
    <location>
        <begin position="478"/>
        <end position="489"/>
    </location>
</feature>
<evidence type="ECO:0000313" key="12">
    <source>
        <dbReference type="EMBL" id="HGS05714.1"/>
    </source>
</evidence>
<dbReference type="Pfam" id="PF07685">
    <property type="entry name" value="GATase_3"/>
    <property type="match status" value="1"/>
</dbReference>
<dbReference type="CDD" id="cd03130">
    <property type="entry name" value="GATase1_CobB"/>
    <property type="match status" value="1"/>
</dbReference>
<organism evidence="12">
    <name type="scientific">Desulfobacca acetoxidans</name>
    <dbReference type="NCBI Taxonomy" id="60893"/>
    <lineage>
        <taxon>Bacteria</taxon>
        <taxon>Pseudomonadati</taxon>
        <taxon>Thermodesulfobacteriota</taxon>
        <taxon>Desulfobaccia</taxon>
        <taxon>Desulfobaccales</taxon>
        <taxon>Desulfobaccaceae</taxon>
        <taxon>Desulfobacca</taxon>
    </lineage>
</organism>
<evidence type="ECO:0000256" key="4">
    <source>
        <dbReference type="ARBA" id="ARBA00022741"/>
    </source>
</evidence>
<comment type="similarity">
    <text evidence="8">Belongs to the CobB/CbiA family.</text>
</comment>
<name>A0A7V4LDD3_9BACT</name>
<feature type="site" description="Increases nucleophilicity of active site Cys" evidence="8">
    <location>
        <position position="440"/>
    </location>
</feature>